<feature type="non-terminal residue" evidence="3">
    <location>
        <position position="1"/>
    </location>
</feature>
<dbReference type="InterPro" id="IPR050345">
    <property type="entry name" value="Aliph_Amidase/BUP"/>
</dbReference>
<dbReference type="Pfam" id="PF00795">
    <property type="entry name" value="CN_hydrolase"/>
    <property type="match status" value="1"/>
</dbReference>
<evidence type="ECO:0000256" key="1">
    <source>
        <dbReference type="ARBA" id="ARBA00022801"/>
    </source>
</evidence>
<gene>
    <name evidence="3" type="ORF">S06H3_25888</name>
</gene>
<proteinExistence type="predicted"/>
<protein>
    <recommendedName>
        <fullName evidence="2">CN hydrolase domain-containing protein</fullName>
    </recommendedName>
</protein>
<dbReference type="GO" id="GO:0033388">
    <property type="term" value="P:putrescine biosynthetic process from arginine"/>
    <property type="evidence" value="ECO:0007669"/>
    <property type="project" value="TreeGrafter"/>
</dbReference>
<dbReference type="Gene3D" id="3.60.110.10">
    <property type="entry name" value="Carbon-nitrogen hydrolase"/>
    <property type="match status" value="1"/>
</dbReference>
<dbReference type="AlphaFoldDB" id="X1NDG4"/>
<feature type="domain" description="CN hydrolase" evidence="2">
    <location>
        <begin position="1"/>
        <end position="177"/>
    </location>
</feature>
<name>X1NDG4_9ZZZZ</name>
<dbReference type="PANTHER" id="PTHR43674">
    <property type="entry name" value="NITRILASE C965.09-RELATED"/>
    <property type="match status" value="1"/>
</dbReference>
<dbReference type="PANTHER" id="PTHR43674:SF2">
    <property type="entry name" value="BETA-UREIDOPROPIONASE"/>
    <property type="match status" value="1"/>
</dbReference>
<dbReference type="SUPFAM" id="SSF56317">
    <property type="entry name" value="Carbon-nitrogen hydrolase"/>
    <property type="match status" value="1"/>
</dbReference>
<reference evidence="3" key="1">
    <citation type="journal article" date="2014" name="Front. Microbiol.">
        <title>High frequency of phylogenetically diverse reductive dehalogenase-homologous genes in deep subseafloor sedimentary metagenomes.</title>
        <authorList>
            <person name="Kawai M."/>
            <person name="Futagami T."/>
            <person name="Toyoda A."/>
            <person name="Takaki Y."/>
            <person name="Nishi S."/>
            <person name="Hori S."/>
            <person name="Arai W."/>
            <person name="Tsubouchi T."/>
            <person name="Morono Y."/>
            <person name="Uchiyama I."/>
            <person name="Ito T."/>
            <person name="Fujiyama A."/>
            <person name="Inagaki F."/>
            <person name="Takami H."/>
        </authorList>
    </citation>
    <scope>NUCLEOTIDE SEQUENCE</scope>
    <source>
        <strain evidence="3">Expedition CK06-06</strain>
    </source>
</reference>
<evidence type="ECO:0000259" key="2">
    <source>
        <dbReference type="PROSITE" id="PS50263"/>
    </source>
</evidence>
<dbReference type="CDD" id="cd07197">
    <property type="entry name" value="nitrilase"/>
    <property type="match status" value="1"/>
</dbReference>
<dbReference type="GO" id="GO:0050126">
    <property type="term" value="F:N-carbamoylputrescine amidase activity"/>
    <property type="evidence" value="ECO:0007669"/>
    <property type="project" value="TreeGrafter"/>
</dbReference>
<dbReference type="EMBL" id="BARV01014927">
    <property type="protein sequence ID" value="GAI24845.1"/>
    <property type="molecule type" value="Genomic_DNA"/>
</dbReference>
<keyword evidence="1" id="KW-0378">Hydrolase</keyword>
<comment type="caution">
    <text evidence="3">The sequence shown here is derived from an EMBL/GenBank/DDBJ whole genome shotgun (WGS) entry which is preliminary data.</text>
</comment>
<dbReference type="InterPro" id="IPR036526">
    <property type="entry name" value="C-N_Hydrolase_sf"/>
</dbReference>
<sequence length="248" mass="27601">SLAVPVPCPLTDRLADIARRHGMYIIAPLYERQGDKVFNTSVIFSRKGEIIGKHRKTVLPVMETWLVTPGDVYNVFELDFGTIAIATCWEIVFPEISTIFALKGADIIFNPTMGRENKQGESLATGHRYLTRAVDNRVYIAPVILGSDGNGLIDFRGNVVAEAVGEKNTVIMAEIDFSAEPLSEGTWWPTINGTANEKAIHYLSRRPETFKLLVDPTPPLLERFKNVKLTTGDREAQLRAVKKVDYGP</sequence>
<dbReference type="InterPro" id="IPR003010">
    <property type="entry name" value="C-N_Hydrolase"/>
</dbReference>
<evidence type="ECO:0000313" key="3">
    <source>
        <dbReference type="EMBL" id="GAI24845.1"/>
    </source>
</evidence>
<dbReference type="PROSITE" id="PS50263">
    <property type="entry name" value="CN_HYDROLASE"/>
    <property type="match status" value="1"/>
</dbReference>
<organism evidence="3">
    <name type="scientific">marine sediment metagenome</name>
    <dbReference type="NCBI Taxonomy" id="412755"/>
    <lineage>
        <taxon>unclassified sequences</taxon>
        <taxon>metagenomes</taxon>
        <taxon>ecological metagenomes</taxon>
    </lineage>
</organism>
<accession>X1NDG4</accession>